<gene>
    <name evidence="2" type="ORF">BSAL_76485</name>
</gene>
<feature type="non-terminal residue" evidence="2">
    <location>
        <position position="78"/>
    </location>
</feature>
<name>A0A0S4IYX9_BODSA</name>
<dbReference type="Proteomes" id="UP000051952">
    <property type="component" value="Unassembled WGS sequence"/>
</dbReference>
<keyword evidence="3" id="KW-1185">Reference proteome</keyword>
<proteinExistence type="predicted"/>
<evidence type="ECO:0000313" key="2">
    <source>
        <dbReference type="EMBL" id="CUG25844.1"/>
    </source>
</evidence>
<keyword evidence="1 2" id="KW-0812">Transmembrane</keyword>
<feature type="transmembrane region" description="Helical" evidence="1">
    <location>
        <begin position="53"/>
        <end position="75"/>
    </location>
</feature>
<dbReference type="VEuPathDB" id="TriTrypDB:BSAL_76485"/>
<protein>
    <submittedName>
        <fullName evidence="2">Transmembrane protein, putative</fullName>
    </submittedName>
</protein>
<evidence type="ECO:0000313" key="3">
    <source>
        <dbReference type="Proteomes" id="UP000051952"/>
    </source>
</evidence>
<keyword evidence="1" id="KW-1133">Transmembrane helix</keyword>
<evidence type="ECO:0000256" key="1">
    <source>
        <dbReference type="SAM" id="Phobius"/>
    </source>
</evidence>
<sequence length="78" mass="8320">MIVTTTTSCAFFATTSITLGVLMMCRPPEEVTEFSILPLTIGDELSKNMRGAIIGNVFILGCGLVAIASIVMWTIGYS</sequence>
<accession>A0A0S4IYX9</accession>
<dbReference type="AlphaFoldDB" id="A0A0S4IYX9"/>
<keyword evidence="1" id="KW-0472">Membrane</keyword>
<organism evidence="2 3">
    <name type="scientific">Bodo saltans</name>
    <name type="common">Flagellated protozoan</name>
    <dbReference type="NCBI Taxonomy" id="75058"/>
    <lineage>
        <taxon>Eukaryota</taxon>
        <taxon>Discoba</taxon>
        <taxon>Euglenozoa</taxon>
        <taxon>Kinetoplastea</taxon>
        <taxon>Metakinetoplastina</taxon>
        <taxon>Eubodonida</taxon>
        <taxon>Bodonidae</taxon>
        <taxon>Bodo</taxon>
    </lineage>
</organism>
<reference evidence="3" key="1">
    <citation type="submission" date="2015-09" db="EMBL/GenBank/DDBJ databases">
        <authorList>
            <consortium name="Pathogen Informatics"/>
        </authorList>
    </citation>
    <scope>NUCLEOTIDE SEQUENCE [LARGE SCALE GENOMIC DNA]</scope>
    <source>
        <strain evidence="3">Lake Konstanz</strain>
    </source>
</reference>
<dbReference type="EMBL" id="CYKH01000720">
    <property type="protein sequence ID" value="CUG25844.1"/>
    <property type="molecule type" value="Genomic_DNA"/>
</dbReference>